<organism evidence="1 2">
    <name type="scientific">Kitasatospora terrestris</name>
    <dbReference type="NCBI Taxonomy" id="258051"/>
    <lineage>
        <taxon>Bacteria</taxon>
        <taxon>Bacillati</taxon>
        <taxon>Actinomycetota</taxon>
        <taxon>Actinomycetes</taxon>
        <taxon>Kitasatosporales</taxon>
        <taxon>Streptomycetaceae</taxon>
        <taxon>Kitasatospora</taxon>
    </lineage>
</organism>
<gene>
    <name evidence="1" type="ORF">GCM10023235_77300</name>
</gene>
<evidence type="ECO:0000313" key="2">
    <source>
        <dbReference type="Proteomes" id="UP001501752"/>
    </source>
</evidence>
<proteinExistence type="predicted"/>
<accession>A0ABP9ESH3</accession>
<reference evidence="2" key="1">
    <citation type="journal article" date="2019" name="Int. J. Syst. Evol. Microbiol.">
        <title>The Global Catalogue of Microorganisms (GCM) 10K type strain sequencing project: providing services to taxonomists for standard genome sequencing and annotation.</title>
        <authorList>
            <consortium name="The Broad Institute Genomics Platform"/>
            <consortium name="The Broad Institute Genome Sequencing Center for Infectious Disease"/>
            <person name="Wu L."/>
            <person name="Ma J."/>
        </authorList>
    </citation>
    <scope>NUCLEOTIDE SEQUENCE [LARGE SCALE GENOMIC DNA]</scope>
    <source>
        <strain evidence="2">JCM 13006</strain>
    </source>
</reference>
<evidence type="ECO:0000313" key="1">
    <source>
        <dbReference type="EMBL" id="GAA4884869.1"/>
    </source>
</evidence>
<dbReference type="Proteomes" id="UP001501752">
    <property type="component" value="Unassembled WGS sequence"/>
</dbReference>
<sequence>MSDAETTDRRTLSAESAAAVRAYAATHRERADRLAAALEDLARNGLPHAEDCTPWETVRDRRLAELATAAGAVGAGAAGAVETGRER</sequence>
<dbReference type="RefSeq" id="WP_345701596.1">
    <property type="nucleotide sequence ID" value="NZ_BAABIS010000001.1"/>
</dbReference>
<dbReference type="EMBL" id="BAABIS010000001">
    <property type="protein sequence ID" value="GAA4884869.1"/>
    <property type="molecule type" value="Genomic_DNA"/>
</dbReference>
<comment type="caution">
    <text evidence="1">The sequence shown here is derived from an EMBL/GenBank/DDBJ whole genome shotgun (WGS) entry which is preliminary data.</text>
</comment>
<name>A0ABP9ESH3_9ACTN</name>
<protein>
    <submittedName>
        <fullName evidence="1">Uncharacterized protein</fullName>
    </submittedName>
</protein>
<keyword evidence="2" id="KW-1185">Reference proteome</keyword>